<dbReference type="GO" id="GO:0009103">
    <property type="term" value="P:lipopolysaccharide biosynthetic process"/>
    <property type="evidence" value="ECO:0007669"/>
    <property type="project" value="UniProtKB-KW"/>
</dbReference>
<keyword evidence="7 10" id="KW-1133">Transmembrane helix</keyword>
<name>A0A3B1AQV0_9ZZZZ</name>
<evidence type="ECO:0000256" key="2">
    <source>
        <dbReference type="ARBA" id="ARBA00022475"/>
    </source>
</evidence>
<keyword evidence="9 11" id="KW-0012">Acyltransferase</keyword>
<evidence type="ECO:0000256" key="7">
    <source>
        <dbReference type="ARBA" id="ARBA00022989"/>
    </source>
</evidence>
<accession>A0A3B1AQV0</accession>
<evidence type="ECO:0000256" key="3">
    <source>
        <dbReference type="ARBA" id="ARBA00022519"/>
    </source>
</evidence>
<evidence type="ECO:0000256" key="8">
    <source>
        <dbReference type="ARBA" id="ARBA00023136"/>
    </source>
</evidence>
<dbReference type="InterPro" id="IPR004960">
    <property type="entry name" value="LipA_acyltrans"/>
</dbReference>
<dbReference type="Pfam" id="PF03279">
    <property type="entry name" value="Lip_A_acyltrans"/>
    <property type="match status" value="1"/>
</dbReference>
<dbReference type="AlphaFoldDB" id="A0A3B1AQV0"/>
<evidence type="ECO:0000256" key="4">
    <source>
        <dbReference type="ARBA" id="ARBA00022679"/>
    </source>
</evidence>
<gene>
    <name evidence="11" type="ORF">MNBD_GAMMA22-457</name>
</gene>
<keyword evidence="5 10" id="KW-0812">Transmembrane</keyword>
<keyword evidence="4 11" id="KW-0808">Transferase</keyword>
<keyword evidence="3" id="KW-0997">Cell inner membrane</keyword>
<dbReference type="GO" id="GO:0005886">
    <property type="term" value="C:plasma membrane"/>
    <property type="evidence" value="ECO:0007669"/>
    <property type="project" value="UniProtKB-SubCell"/>
</dbReference>
<dbReference type="PIRSF" id="PIRSF026649">
    <property type="entry name" value="MsbB"/>
    <property type="match status" value="1"/>
</dbReference>
<evidence type="ECO:0000256" key="1">
    <source>
        <dbReference type="ARBA" id="ARBA00004533"/>
    </source>
</evidence>
<proteinExistence type="inferred from homology"/>
<dbReference type="GO" id="GO:0008913">
    <property type="term" value="F:Kdo2-lipid IVA acyltransferase activity"/>
    <property type="evidence" value="ECO:0007669"/>
    <property type="project" value="UniProtKB-EC"/>
</dbReference>
<evidence type="ECO:0000256" key="6">
    <source>
        <dbReference type="ARBA" id="ARBA00022985"/>
    </source>
</evidence>
<evidence type="ECO:0000256" key="5">
    <source>
        <dbReference type="ARBA" id="ARBA00022692"/>
    </source>
</evidence>
<dbReference type="HAMAP" id="MF_01942">
    <property type="entry name" value="Lipid_A_LpxL_LpxP"/>
    <property type="match status" value="1"/>
</dbReference>
<evidence type="ECO:0000313" key="11">
    <source>
        <dbReference type="EMBL" id="VAX02204.1"/>
    </source>
</evidence>
<dbReference type="InterPro" id="IPR011920">
    <property type="entry name" value="Lipid_A_LpxL_LpxP"/>
</dbReference>
<dbReference type="EC" id="2.3.1.241" evidence="11"/>
<sequence length="312" mass="35590">MSQNSNATWFLNYSHPKYWLTWFGLTLLRLMALLPYPLLIKIGSSIGITAYYLIKKRRHITKVNIKLCFPSLSTIEHANLTKAAFRSAGIGIVETALSWWGSEKKLLSLSHVNGMENIHNALKKQKGVILLTAHMTSMEIGGTLMTLQQPLIVVYKKAHNPLFEHFLQASRKRWATKMVQTYELRNMIKGLNKNQVTWYAVDQDFGLKQSVFAPFMGVETITLTTPSRIAKITGAAIVPYFYRRLPNNQGYQLDILPALEKFPSGDDVIDASRLNKLIADAVLKAPEQYFWAHRRFKTRPPGEPDVYAQKKH</sequence>
<keyword evidence="8 10" id="KW-0472">Membrane</keyword>
<dbReference type="EMBL" id="UOFS01000054">
    <property type="protein sequence ID" value="VAX02204.1"/>
    <property type="molecule type" value="Genomic_DNA"/>
</dbReference>
<keyword evidence="6" id="KW-0448">Lipopolysaccharide biosynthesis</keyword>
<dbReference type="NCBIfam" id="TIGR02207">
    <property type="entry name" value="lipid_A_htrB"/>
    <property type="match status" value="1"/>
</dbReference>
<dbReference type="PANTHER" id="PTHR30606:SF9">
    <property type="entry name" value="LIPID A BIOSYNTHESIS LAUROYLTRANSFERASE"/>
    <property type="match status" value="1"/>
</dbReference>
<dbReference type="CDD" id="cd07984">
    <property type="entry name" value="LPLAT_LABLAT-like"/>
    <property type="match status" value="1"/>
</dbReference>
<dbReference type="PANTHER" id="PTHR30606">
    <property type="entry name" value="LIPID A BIOSYNTHESIS LAUROYL ACYLTRANSFERASE"/>
    <property type="match status" value="1"/>
</dbReference>
<organism evidence="11">
    <name type="scientific">hydrothermal vent metagenome</name>
    <dbReference type="NCBI Taxonomy" id="652676"/>
    <lineage>
        <taxon>unclassified sequences</taxon>
        <taxon>metagenomes</taxon>
        <taxon>ecological metagenomes</taxon>
    </lineage>
</organism>
<keyword evidence="2" id="KW-1003">Cell membrane</keyword>
<evidence type="ECO:0000256" key="9">
    <source>
        <dbReference type="ARBA" id="ARBA00023315"/>
    </source>
</evidence>
<comment type="subcellular location">
    <subcellularLocation>
        <location evidence="1">Cell inner membrane</location>
    </subcellularLocation>
</comment>
<protein>
    <submittedName>
        <fullName evidence="11">Lipid A biosynthesis lauroyl acyltransferase</fullName>
        <ecNumber evidence="11">2.3.1.241</ecNumber>
    </submittedName>
</protein>
<feature type="transmembrane region" description="Helical" evidence="10">
    <location>
        <begin position="20"/>
        <end position="53"/>
    </location>
</feature>
<evidence type="ECO:0000256" key="10">
    <source>
        <dbReference type="SAM" id="Phobius"/>
    </source>
</evidence>
<reference evidence="11" key="1">
    <citation type="submission" date="2018-06" db="EMBL/GenBank/DDBJ databases">
        <authorList>
            <person name="Zhirakovskaya E."/>
        </authorList>
    </citation>
    <scope>NUCLEOTIDE SEQUENCE</scope>
</reference>
<dbReference type="GO" id="GO:0009245">
    <property type="term" value="P:lipid A biosynthetic process"/>
    <property type="evidence" value="ECO:0007669"/>
    <property type="project" value="InterPro"/>
</dbReference>